<proteinExistence type="predicted"/>
<feature type="region of interest" description="Disordered" evidence="1">
    <location>
        <begin position="1"/>
        <end position="21"/>
    </location>
</feature>
<organism evidence="2 3">
    <name type="scientific">Ascochyta lentis</name>
    <dbReference type="NCBI Taxonomy" id="205686"/>
    <lineage>
        <taxon>Eukaryota</taxon>
        <taxon>Fungi</taxon>
        <taxon>Dikarya</taxon>
        <taxon>Ascomycota</taxon>
        <taxon>Pezizomycotina</taxon>
        <taxon>Dothideomycetes</taxon>
        <taxon>Pleosporomycetidae</taxon>
        <taxon>Pleosporales</taxon>
        <taxon>Pleosporineae</taxon>
        <taxon>Didymellaceae</taxon>
        <taxon>Ascochyta</taxon>
    </lineage>
</organism>
<comment type="caution">
    <text evidence="2">The sequence shown here is derived from an EMBL/GenBank/DDBJ whole genome shotgun (WGS) entry which is preliminary data.</text>
</comment>
<reference evidence="2" key="2">
    <citation type="submission" date="2020-09" db="EMBL/GenBank/DDBJ databases">
        <title>Reference genome assembly for Australian Ascochyta lentis isolate Al4.</title>
        <authorList>
            <person name="Lee R.C."/>
            <person name="Farfan-Caceres L.M."/>
            <person name="Debler J.W."/>
            <person name="Williams A.H."/>
            <person name="Henares B.M."/>
        </authorList>
    </citation>
    <scope>NUCLEOTIDE SEQUENCE</scope>
    <source>
        <strain evidence="2">Al4</strain>
    </source>
</reference>
<feature type="region of interest" description="Disordered" evidence="1">
    <location>
        <begin position="595"/>
        <end position="616"/>
    </location>
</feature>
<reference evidence="2" key="1">
    <citation type="submission" date="2018-12" db="EMBL/GenBank/DDBJ databases">
        <authorList>
            <person name="Syme R.A."/>
            <person name="Farfan-Caceres L."/>
            <person name="Lichtenzveig J."/>
        </authorList>
    </citation>
    <scope>NUCLEOTIDE SEQUENCE</scope>
    <source>
        <strain evidence="2">Al4</strain>
    </source>
</reference>
<evidence type="ECO:0000313" key="2">
    <source>
        <dbReference type="EMBL" id="KAF9696961.1"/>
    </source>
</evidence>
<evidence type="ECO:0000313" key="3">
    <source>
        <dbReference type="Proteomes" id="UP000651452"/>
    </source>
</evidence>
<dbReference type="OrthoDB" id="6079484at2759"/>
<feature type="compositionally biased region" description="Basic and acidic residues" evidence="1">
    <location>
        <begin position="595"/>
        <end position="607"/>
    </location>
</feature>
<dbReference type="AlphaFoldDB" id="A0A8H7J4G3"/>
<sequence length="616" mass="68390">MPTGEAEEPAVSRGGDEEPPPVITQAFVHPTQADWFFIREMDPNRSDSALKALNYDYEFSSSDDDMLNADSYNESKSIQVPRQVNNLADQPQSTLARDPTGNRLGYLTETINGFTLPAWEVDEAQMGFLQKKTKDTMTPLSYPTFSQQPLYGVLSPASNDPSQSYIVNHQSTVNSDPQRPDNQTQKSVLQDAGIHALRSEPMSSIKHSFLISPQTDKTLLARLPVKRKTSSTRLALPITLEPHGIAATVLACADTGAEVNIISEELAHLLSNSGFQTCSEEDFLVLANGMIVEALGKVTTSCSFGVGTFSKPLTCVFHVLRKVVTPLIMGVDFLEETKTMTEHRERLIRVPHLSFQSLSIRSVGRPRKRMSCEIGGGSIWALPDSGSEVNLIAPLVASALKLPVEPLREALQLVDGTTVRTSGLVRTSVSINPHAPTQHRKFVHMEFLLLDSFQHSAIVGIDSLDELGAFAENSHALVTDPDTTSPLELNRIRYLGSMDNIFEWFMKKIQRRGPPNTVLNTADFDQLSDQRELNRRESEAARISGLSPNEQDIAIDLEALRQEEYERQRHTGNPRTSNPPAQVVMRTFIPSRDRITAQPKIVREAKAAKRSRERTR</sequence>
<protein>
    <submittedName>
        <fullName evidence="2">Uncharacterized protein</fullName>
    </submittedName>
</protein>
<gene>
    <name evidence="2" type="ORF">EKO04_004652</name>
</gene>
<dbReference type="EMBL" id="RZGK01000008">
    <property type="protein sequence ID" value="KAF9696961.1"/>
    <property type="molecule type" value="Genomic_DNA"/>
</dbReference>
<keyword evidence="3" id="KW-1185">Reference proteome</keyword>
<dbReference type="Proteomes" id="UP000651452">
    <property type="component" value="Unassembled WGS sequence"/>
</dbReference>
<evidence type="ECO:0000256" key="1">
    <source>
        <dbReference type="SAM" id="MobiDB-lite"/>
    </source>
</evidence>
<dbReference type="CDD" id="cd00303">
    <property type="entry name" value="retropepsin_like"/>
    <property type="match status" value="2"/>
</dbReference>
<dbReference type="Gene3D" id="2.40.70.10">
    <property type="entry name" value="Acid Proteases"/>
    <property type="match status" value="2"/>
</dbReference>
<name>A0A8H7J4G3_9PLEO</name>
<dbReference type="InterPro" id="IPR021109">
    <property type="entry name" value="Peptidase_aspartic_dom_sf"/>
</dbReference>
<accession>A0A8H7J4G3</accession>